<gene>
    <name evidence="1" type="ORF">AKO1_013025</name>
</gene>
<evidence type="ECO:0000313" key="2">
    <source>
        <dbReference type="Proteomes" id="UP001431209"/>
    </source>
</evidence>
<name>A0AAW2YXZ5_9EUKA</name>
<dbReference type="InterPro" id="IPR029052">
    <property type="entry name" value="Metallo-depent_PP-like"/>
</dbReference>
<dbReference type="SUPFAM" id="SSF56300">
    <property type="entry name" value="Metallo-dependent phosphatases"/>
    <property type="match status" value="1"/>
</dbReference>
<accession>A0AAW2YXZ5</accession>
<organism evidence="1 2">
    <name type="scientific">Acrasis kona</name>
    <dbReference type="NCBI Taxonomy" id="1008807"/>
    <lineage>
        <taxon>Eukaryota</taxon>
        <taxon>Discoba</taxon>
        <taxon>Heterolobosea</taxon>
        <taxon>Tetramitia</taxon>
        <taxon>Eutetramitia</taxon>
        <taxon>Acrasidae</taxon>
        <taxon>Acrasis</taxon>
    </lineage>
</organism>
<evidence type="ECO:0000313" key="1">
    <source>
        <dbReference type="EMBL" id="KAL0482366.1"/>
    </source>
</evidence>
<reference evidence="1 2" key="1">
    <citation type="submission" date="2024-03" db="EMBL/GenBank/DDBJ databases">
        <title>The Acrasis kona genome and developmental transcriptomes reveal deep origins of eukaryotic multicellular pathways.</title>
        <authorList>
            <person name="Sheikh S."/>
            <person name="Fu C.-J."/>
            <person name="Brown M.W."/>
            <person name="Baldauf S.L."/>
        </authorList>
    </citation>
    <scope>NUCLEOTIDE SEQUENCE [LARGE SCALE GENOMIC DNA]</scope>
    <source>
        <strain evidence="1 2">ATCC MYA-3509</strain>
    </source>
</reference>
<dbReference type="InterPro" id="IPR006179">
    <property type="entry name" value="5_nucleotidase/apyrase"/>
</dbReference>
<dbReference type="GO" id="GO:0016787">
    <property type="term" value="F:hydrolase activity"/>
    <property type="evidence" value="ECO:0007669"/>
    <property type="project" value="InterPro"/>
</dbReference>
<dbReference type="Gene3D" id="3.60.21.10">
    <property type="match status" value="1"/>
</dbReference>
<dbReference type="Proteomes" id="UP001431209">
    <property type="component" value="Unassembled WGS sequence"/>
</dbReference>
<dbReference type="PANTHER" id="PTHR11575:SF24">
    <property type="entry name" value="5'-NUCLEOTIDASE"/>
    <property type="match status" value="1"/>
</dbReference>
<proteinExistence type="predicted"/>
<dbReference type="EMBL" id="JAOPGA020000842">
    <property type="protein sequence ID" value="KAL0482366.1"/>
    <property type="molecule type" value="Genomic_DNA"/>
</dbReference>
<dbReference type="PANTHER" id="PTHR11575">
    <property type="entry name" value="5'-NUCLEOTIDASE-RELATED"/>
    <property type="match status" value="1"/>
</dbReference>
<dbReference type="GO" id="GO:0009166">
    <property type="term" value="P:nucleotide catabolic process"/>
    <property type="evidence" value="ECO:0007669"/>
    <property type="project" value="InterPro"/>
</dbReference>
<keyword evidence="2" id="KW-1185">Reference proteome</keyword>
<comment type="caution">
    <text evidence="1">The sequence shown here is derived from an EMBL/GenBank/DDBJ whole genome shotgun (WGS) entry which is preliminary data.</text>
</comment>
<sequence length="566" mass="64454">MIKSSSKGHFARLKYLIDRIQSIAPTQTLTIDSGDSFGGSLFHLLSASNAYSCDAVPPPEWKFLSDCHFDATVFGNHDFDGFDVGLGKRLDCAKNTTTVQVLSSNILINSDESECRKIKSSITKPDTHYSAPGEQNRPTRIVPYVLKELTDPSTNQSLKVAIFGFFGPDSSLLCNPYRKCTHFVGFNDATHSIEWAEYVQHVYDTITTVRKVHEPQVIITVAHSGVPEDEQLITSLHQLTKDDNFVHVHLGSHTHHAYSKQTKGTTLYQSDSYGTHLGTPQFQYDYNKNTVTLLNKDVRKQVYPDAISPGVTLPTHLVIDGSIPLDPHYDTLVQSYKKMIDSTFLKKSDFKYDTPIGHVDTRKLFVDIVTDCLYTQIKNLFIKDLGVYLMSEAAIRNDPEHLQKTNSTQIYFQFSDVYRVLGIGELSTLISEERKPGDVIAHFYMSRHELTMLVQGNEFAELANPTYGICFSSSLQYKTNWYGIPFLNRMVDFRINDRIMQKDDLIHVAMPAWMVKYFKKMSQMSFGILSCNFRDRFGRVIQEPDRLLVHDYELFAMCIRDGVLFK</sequence>
<protein>
    <submittedName>
        <fullName evidence="1">Trifunctional nucleotide phosphoesterase</fullName>
    </submittedName>
</protein>
<dbReference type="AlphaFoldDB" id="A0AAW2YXZ5"/>